<dbReference type="Gene3D" id="3.40.50.1010">
    <property type="entry name" value="5'-nuclease"/>
    <property type="match status" value="1"/>
</dbReference>
<dbReference type="InterPro" id="IPR039018">
    <property type="entry name" value="VapC20-like"/>
</dbReference>
<reference evidence="2 3" key="1">
    <citation type="submission" date="2015-02" db="EMBL/GenBank/DDBJ databases">
        <title>Single-cell genomics of uncultivated deep-branching MTB reveals a conserved set of magnetosome genes.</title>
        <authorList>
            <person name="Kolinko S."/>
            <person name="Richter M."/>
            <person name="Glockner F.O."/>
            <person name="Brachmann A."/>
            <person name="Schuler D."/>
        </authorList>
    </citation>
    <scope>NUCLEOTIDE SEQUENCE [LARGE SCALE GENOMIC DNA]</scope>
    <source>
        <strain evidence="2">TM-1</strain>
    </source>
</reference>
<evidence type="ECO:0000259" key="1">
    <source>
        <dbReference type="Pfam" id="PF01850"/>
    </source>
</evidence>
<evidence type="ECO:0000313" key="3">
    <source>
        <dbReference type="Proteomes" id="UP000033423"/>
    </source>
</evidence>
<name>A0A0F3GLL6_9BACT</name>
<evidence type="ECO:0000313" key="2">
    <source>
        <dbReference type="EMBL" id="KJU82849.1"/>
    </source>
</evidence>
<dbReference type="SUPFAM" id="SSF88723">
    <property type="entry name" value="PIN domain-like"/>
    <property type="match status" value="1"/>
</dbReference>
<gene>
    <name evidence="2" type="ORF">MBAV_004953</name>
</gene>
<accession>A0A0F3GLL6</accession>
<feature type="domain" description="PIN" evidence="1">
    <location>
        <begin position="4"/>
        <end position="131"/>
    </location>
</feature>
<dbReference type="GO" id="GO:0004521">
    <property type="term" value="F:RNA endonuclease activity"/>
    <property type="evidence" value="ECO:0007669"/>
    <property type="project" value="InterPro"/>
</dbReference>
<comment type="caution">
    <text evidence="2">The sequence shown here is derived from an EMBL/GenBank/DDBJ whole genome shotgun (WGS) entry which is preliminary data.</text>
</comment>
<dbReference type="GO" id="GO:0016075">
    <property type="term" value="P:rRNA catabolic process"/>
    <property type="evidence" value="ECO:0007669"/>
    <property type="project" value="TreeGrafter"/>
</dbReference>
<dbReference type="PANTHER" id="PTHR42188">
    <property type="entry name" value="23S RRNA-SPECIFIC ENDONUCLEASE VAPC20"/>
    <property type="match status" value="1"/>
</dbReference>
<dbReference type="AlphaFoldDB" id="A0A0F3GLL6"/>
<dbReference type="Proteomes" id="UP000033423">
    <property type="component" value="Unassembled WGS sequence"/>
</dbReference>
<protein>
    <submittedName>
        <fullName evidence="2">PilT domain protein</fullName>
    </submittedName>
</protein>
<keyword evidence="3" id="KW-1185">Reference proteome</keyword>
<sequence length="139" mass="16351">MLFVFVDTSALVAFFDKSDNHHLEAIAKMKVIKQQKIKLLMSDYIFDETVTMVLAKVGHKIAVEVGESILNQHIIKIVSLSDAIKRRAWEYFKRHNDKIYSFTDCTSFVLMEEKGISYYFSFDDDFKRAGFIDIYRRYL</sequence>
<dbReference type="EMBL" id="LACI01002145">
    <property type="protein sequence ID" value="KJU82849.1"/>
    <property type="molecule type" value="Genomic_DNA"/>
</dbReference>
<dbReference type="InterPro" id="IPR002716">
    <property type="entry name" value="PIN_dom"/>
</dbReference>
<proteinExistence type="predicted"/>
<organism evidence="2 3">
    <name type="scientific">Candidatus Magnetobacterium bavaricum</name>
    <dbReference type="NCBI Taxonomy" id="29290"/>
    <lineage>
        <taxon>Bacteria</taxon>
        <taxon>Pseudomonadati</taxon>
        <taxon>Nitrospirota</taxon>
        <taxon>Thermodesulfovibrionia</taxon>
        <taxon>Thermodesulfovibrionales</taxon>
        <taxon>Candidatus Magnetobacteriaceae</taxon>
        <taxon>Candidatus Magnetobacterium</taxon>
    </lineage>
</organism>
<dbReference type="PANTHER" id="PTHR42188:SF1">
    <property type="entry name" value="23S RRNA-SPECIFIC ENDONUCLEASE VAPC20"/>
    <property type="match status" value="1"/>
</dbReference>
<dbReference type="InterPro" id="IPR029060">
    <property type="entry name" value="PIN-like_dom_sf"/>
</dbReference>
<dbReference type="Pfam" id="PF01850">
    <property type="entry name" value="PIN"/>
    <property type="match status" value="1"/>
</dbReference>